<evidence type="ECO:0000313" key="5">
    <source>
        <dbReference type="EMBL" id="MDR0187697.1"/>
    </source>
</evidence>
<comment type="caution">
    <text evidence="5">The sequence shown here is derived from an EMBL/GenBank/DDBJ whole genome shotgun (WGS) entry which is preliminary data.</text>
</comment>
<reference evidence="5 6" key="1">
    <citation type="journal article" date="2023" name="Microbiol. Resour. Announc.">
        <title>Whole-genome sequence of Pseudomonas yamanorum OLsAu1 isolated from the edible ectomycorrhizal mushroom Lactarius sp. section Deliciosi.</title>
        <authorList>
            <person name="Ramirez-Mendoza R."/>
            <person name="Angeles-Argaiz R.E."/>
            <person name="Hernandez-Oaxaca D."/>
            <person name="Aguirre-Beltran L."/>
            <person name="Almaraz-Suarez J."/>
            <person name="Perez-Moreno J."/>
        </authorList>
    </citation>
    <scope>NUCLEOTIDE SEQUENCE [LARGE SCALE GENOMIC DNA]</scope>
    <source>
        <strain evidence="5 6">OLsAu1</strain>
    </source>
</reference>
<dbReference type="PANTHER" id="PTHR34596:SF2">
    <property type="entry name" value="CHITOPORIN"/>
    <property type="match status" value="1"/>
</dbReference>
<dbReference type="InterPro" id="IPR023614">
    <property type="entry name" value="Porin_dom_sf"/>
</dbReference>
<proteinExistence type="inferred from homology"/>
<name>A0ABU1CKB2_9PSED</name>
<dbReference type="Pfam" id="PF03573">
    <property type="entry name" value="OprD"/>
    <property type="match status" value="1"/>
</dbReference>
<dbReference type="RefSeq" id="WP_063026403.1">
    <property type="nucleotide sequence ID" value="NZ_CP012400.2"/>
</dbReference>
<evidence type="ECO:0000313" key="6">
    <source>
        <dbReference type="Proteomes" id="UP001224477"/>
    </source>
</evidence>
<organism evidence="5 6">
    <name type="scientific">Pseudomonas yamanorum</name>
    <dbReference type="NCBI Taxonomy" id="515393"/>
    <lineage>
        <taxon>Bacteria</taxon>
        <taxon>Pseudomonadati</taxon>
        <taxon>Pseudomonadota</taxon>
        <taxon>Gammaproteobacteria</taxon>
        <taxon>Pseudomonadales</taxon>
        <taxon>Pseudomonadaceae</taxon>
        <taxon>Pseudomonas</taxon>
    </lineage>
</organism>
<comment type="similarity">
    <text evidence="1">Belongs to the outer membrane porin (Opr) (TC 1.B.25) family.</text>
</comment>
<keyword evidence="3 4" id="KW-0732">Signal</keyword>
<gene>
    <name evidence="5" type="ORF">RCO22_02015</name>
</gene>
<dbReference type="Proteomes" id="UP001224477">
    <property type="component" value="Unassembled WGS sequence"/>
</dbReference>
<feature type="signal peptide" evidence="4">
    <location>
        <begin position="1"/>
        <end position="21"/>
    </location>
</feature>
<dbReference type="PANTHER" id="PTHR34596">
    <property type="entry name" value="CHITOPORIN"/>
    <property type="match status" value="1"/>
</dbReference>
<evidence type="ECO:0000256" key="3">
    <source>
        <dbReference type="ARBA" id="ARBA00022729"/>
    </source>
</evidence>
<sequence length="447" mass="48377">MKKSTLALAVTLGAIAQQAGAAGFIEDSKATLGLRNFYINTDNRDGAPTASSRSKNAEWGQGFDLRFISGFTQGTVQFGVDAIGLYGLRLDSSRANHGNYSGTASGGTVFPSDGNKAVNDFASLGVTGKVKISQTVAKLGTLQPNNPVIKTNDGRLLPQTFQGGEIVSNEIKDLTLTAGQIESAKGRNSSNNENLSIAGANKSSNYDTGKFSNKFYYAGADYKITKDLTASYYFGELKDFYSQNFLGLVHNWAIGPGVLKSDLRYYRSRDNGANANTTGYYTSGYYTDGARPATSGKVDNDLYSYLALYSVNGHTFGGGYQYTKGDSDFPWLNQGDGSSNSTTTDMQIQKFARAGERTWQARYAYDFAKVGLPGLTAGVVYLKGSNIQTTAGDKTEWERDLTLAYVVPEGPLKNLGVAWKNAMWRTDVATRDQDENRLIVSYSIPLL</sequence>
<feature type="chain" id="PRO_5046273927" evidence="4">
    <location>
        <begin position="22"/>
        <end position="447"/>
    </location>
</feature>
<protein>
    <submittedName>
        <fullName evidence="5">OprD family porin</fullName>
    </submittedName>
</protein>
<dbReference type="Gene3D" id="2.40.160.10">
    <property type="entry name" value="Porin"/>
    <property type="match status" value="1"/>
</dbReference>
<dbReference type="InterPro" id="IPR005318">
    <property type="entry name" value="OM_porin_bac"/>
</dbReference>
<keyword evidence="6" id="KW-1185">Reference proteome</keyword>
<keyword evidence="2" id="KW-0813">Transport</keyword>
<evidence type="ECO:0000256" key="4">
    <source>
        <dbReference type="SAM" id="SignalP"/>
    </source>
</evidence>
<evidence type="ECO:0000256" key="1">
    <source>
        <dbReference type="ARBA" id="ARBA00009075"/>
    </source>
</evidence>
<accession>A0ABU1CKB2</accession>
<dbReference type="EMBL" id="JAVGXC010000001">
    <property type="protein sequence ID" value="MDR0187697.1"/>
    <property type="molecule type" value="Genomic_DNA"/>
</dbReference>
<evidence type="ECO:0000256" key="2">
    <source>
        <dbReference type="ARBA" id="ARBA00022448"/>
    </source>
</evidence>